<reference evidence="2 3" key="1">
    <citation type="submission" date="2010-10" db="EMBL/GenBank/DDBJ databases">
        <title>The Genome Sequence of Prochlorococcus phage P-SSM3.</title>
        <authorList>
            <consortium name="The Broad Institute Genome Sequencing Platform"/>
            <person name="Henn M.R."/>
            <person name="Sullivan M.S."/>
            <person name="Osburne M.S."/>
            <person name="Levin J."/>
            <person name="Malboeuf C."/>
            <person name="Casali M."/>
            <person name="Russ C."/>
            <person name="Lennon N."/>
            <person name="Chapman S.B."/>
            <person name="Erlich R."/>
            <person name="Young S.K."/>
            <person name="Yandava C."/>
            <person name="Zeng Q."/>
            <person name="Alvarado L."/>
            <person name="Anderson S."/>
            <person name="Berlin A."/>
            <person name="Chen Z."/>
            <person name="Freedman E."/>
            <person name="Gellesch M."/>
            <person name="Goldberg J."/>
            <person name="Green L."/>
            <person name="Griggs A."/>
            <person name="Gujja S."/>
            <person name="Heilman E.R."/>
            <person name="Heiman D."/>
            <person name="Hollinger A."/>
            <person name="Howarth C."/>
            <person name="Larson L."/>
            <person name="Mehta T."/>
            <person name="Pearson M."/>
            <person name="Roberts A."/>
            <person name="Ryan E."/>
            <person name="Saif S."/>
            <person name="Shea T."/>
            <person name="Shenoy N."/>
            <person name="Sisk P."/>
            <person name="Stolte C."/>
            <person name="Sykes S."/>
            <person name="White J."/>
            <person name="Yu Q."/>
            <person name="Coleman M.L."/>
            <person name="Huang K.H."/>
            <person name="Weigele P.R."/>
            <person name="DeFrancesco A.S."/>
            <person name="Kern S.E."/>
            <person name="Thompson L.R."/>
            <person name="Fu R."/>
            <person name="Hombeck B."/>
            <person name="Chisholm S.W."/>
            <person name="Haas B."/>
            <person name="Nusbaum C."/>
            <person name="Birren B."/>
        </authorList>
    </citation>
    <scope>NUCLEOTIDE SEQUENCE [LARGE SCALE GENOMIC DNA]</scope>
    <source>
        <strain evidence="2 3">P-SSM3</strain>
    </source>
</reference>
<gene>
    <name evidence="2" type="ORF">PRAG_00104</name>
</gene>
<dbReference type="KEGG" id="vg:15956785"/>
<keyword evidence="3" id="KW-1185">Reference proteome</keyword>
<proteinExistence type="predicted"/>
<dbReference type="RefSeq" id="YP_008130033.1">
    <property type="nucleotide sequence ID" value="NC_021559.1"/>
</dbReference>
<dbReference type="Proteomes" id="UP000201670">
    <property type="component" value="Segment"/>
</dbReference>
<dbReference type="GeneID" id="15956785"/>
<keyword evidence="1" id="KW-0812">Transmembrane</keyword>
<evidence type="ECO:0000313" key="3">
    <source>
        <dbReference type="Proteomes" id="UP000201670"/>
    </source>
</evidence>
<keyword evidence="1" id="KW-0472">Membrane</keyword>
<organism evidence="2 3">
    <name type="scientific">Prochlorococcus phage P-SSM3</name>
    <dbReference type="NCBI Taxonomy" id="536453"/>
    <lineage>
        <taxon>Viruses</taxon>
        <taxon>Duplodnaviria</taxon>
        <taxon>Heunggongvirae</taxon>
        <taxon>Uroviricota</taxon>
        <taxon>Caudoviricetes</taxon>
        <taxon>Pantevenvirales</taxon>
        <taxon>Kyanoviridae</taxon>
        <taxon>Ronodorvirus</taxon>
        <taxon>Ronodorvirus pssm3</taxon>
    </lineage>
</organism>
<feature type="transmembrane region" description="Helical" evidence="1">
    <location>
        <begin position="15"/>
        <end position="33"/>
    </location>
</feature>
<name>R9S7N8_9CAUD</name>
<evidence type="ECO:0000313" key="2">
    <source>
        <dbReference type="EMBL" id="AGN12044.1"/>
    </source>
</evidence>
<accession>R9S7N8</accession>
<evidence type="ECO:0000256" key="1">
    <source>
        <dbReference type="SAM" id="Phobius"/>
    </source>
</evidence>
<dbReference type="EMBL" id="HQ337021">
    <property type="protein sequence ID" value="AGN12044.1"/>
    <property type="molecule type" value="Genomic_DNA"/>
</dbReference>
<keyword evidence="1" id="KW-1133">Transmembrane helix</keyword>
<protein>
    <submittedName>
        <fullName evidence="2">Uncharacterized protein</fullName>
    </submittedName>
</protein>
<sequence length="57" mass="6167">MTELVAENSISPFQAILWVFYPVGAIVFVELFLRAISGDDDDDDEGGGVMTPVYQGA</sequence>